<gene>
    <name evidence="3" type="ORF">BEN76_16025</name>
    <name evidence="4" type="ORF">RHP80_01655</name>
</gene>
<dbReference type="EMBL" id="CP134206">
    <property type="protein sequence ID" value="WND05897.1"/>
    <property type="molecule type" value="Genomic_DNA"/>
</dbReference>
<dbReference type="Proteomes" id="UP000185674">
    <property type="component" value="Chromosome"/>
</dbReference>
<organism evidence="3 5">
    <name type="scientific">Acinetobacter soli</name>
    <dbReference type="NCBI Taxonomy" id="487316"/>
    <lineage>
        <taxon>Bacteria</taxon>
        <taxon>Pseudomonadati</taxon>
        <taxon>Pseudomonadota</taxon>
        <taxon>Gammaproteobacteria</taxon>
        <taxon>Moraxellales</taxon>
        <taxon>Moraxellaceae</taxon>
        <taxon>Acinetobacter</taxon>
    </lineage>
</organism>
<evidence type="ECO:0008006" key="6">
    <source>
        <dbReference type="Google" id="ProtNLM"/>
    </source>
</evidence>
<evidence type="ECO:0000313" key="3">
    <source>
        <dbReference type="EMBL" id="APV37428.1"/>
    </source>
</evidence>
<dbReference type="Proteomes" id="UP001256400">
    <property type="component" value="Chromosome"/>
</dbReference>
<reference evidence="3 5" key="1">
    <citation type="submission" date="2016-08" db="EMBL/GenBank/DDBJ databases">
        <title>Complete genome sequence of Acinetobacter baylyi strain GFJ2.</title>
        <authorList>
            <person name="Tabata M."/>
            <person name="Kuboki S."/>
            <person name="Gibu N."/>
            <person name="Kinouchi Y."/>
            <person name="Vangnai A."/>
            <person name="Kasai D."/>
            <person name="Fukuda M."/>
        </authorList>
    </citation>
    <scope>NUCLEOTIDE SEQUENCE [LARGE SCALE GENOMIC DNA]</scope>
    <source>
        <strain evidence="3 5">GFJ2</strain>
    </source>
</reference>
<accession>A0A1P8EMI0</accession>
<evidence type="ECO:0000256" key="1">
    <source>
        <dbReference type="SAM" id="MobiDB-lite"/>
    </source>
</evidence>
<dbReference type="RefSeq" id="WP_004943537.1">
    <property type="nucleotide sequence ID" value="NZ_BKCR01000001.1"/>
</dbReference>
<evidence type="ECO:0000256" key="2">
    <source>
        <dbReference type="SAM" id="SignalP"/>
    </source>
</evidence>
<name>A0A1P8EMI0_9GAMM</name>
<evidence type="ECO:0000313" key="5">
    <source>
        <dbReference type="Proteomes" id="UP000185674"/>
    </source>
</evidence>
<feature type="region of interest" description="Disordered" evidence="1">
    <location>
        <begin position="26"/>
        <end position="46"/>
    </location>
</feature>
<dbReference type="EMBL" id="CP016896">
    <property type="protein sequence ID" value="APV37428.1"/>
    <property type="molecule type" value="Genomic_DNA"/>
</dbReference>
<dbReference type="eggNOG" id="ENOG502ZMTK">
    <property type="taxonomic scope" value="Bacteria"/>
</dbReference>
<proteinExistence type="predicted"/>
<evidence type="ECO:0000313" key="4">
    <source>
        <dbReference type="EMBL" id="WND05897.1"/>
    </source>
</evidence>
<dbReference type="STRING" id="487316.BEN76_16025"/>
<dbReference type="KEGG" id="asol:BEN76_16025"/>
<protein>
    <recommendedName>
        <fullName evidence="6">Acid shock protein</fullName>
    </recommendedName>
</protein>
<dbReference type="PROSITE" id="PS51257">
    <property type="entry name" value="PROKAR_LIPOPROTEIN"/>
    <property type="match status" value="1"/>
</dbReference>
<keyword evidence="2" id="KW-0732">Signal</keyword>
<reference evidence="4" key="2">
    <citation type="submission" date="2023-09" db="EMBL/GenBank/DDBJ databases">
        <title>Acinetobacter soli.</title>
        <authorList>
            <person name="Kim B."/>
            <person name="Kim D."/>
            <person name="Park D."/>
        </authorList>
    </citation>
    <scope>NUCLEOTIDE SEQUENCE</scope>
    <source>
        <strain evidence="4">2023.05</strain>
    </source>
</reference>
<sequence>MNKMAKITLCMATVISMGSLAACQSTMPPQDPNAPKMMDGPAGKHWMKHHKLTPEQRADMQQRRAERKAEFEQIQKACTGQAVGQTIQVKMGDKTIDGTCELRFKPSKMNDRMAPPPAPAA</sequence>
<dbReference type="AlphaFoldDB" id="A0A1P8EMI0"/>
<feature type="signal peptide" evidence="2">
    <location>
        <begin position="1"/>
        <end position="21"/>
    </location>
</feature>
<feature type="chain" id="PRO_5043148508" description="Acid shock protein" evidence="2">
    <location>
        <begin position="22"/>
        <end position="121"/>
    </location>
</feature>